<reference evidence="2 3" key="1">
    <citation type="journal article" date="2016" name="Nat. Commun.">
        <title>Thousands of microbial genomes shed light on interconnected biogeochemical processes in an aquifer system.</title>
        <authorList>
            <person name="Anantharaman K."/>
            <person name="Brown C.T."/>
            <person name="Hug L.A."/>
            <person name="Sharon I."/>
            <person name="Castelle C.J."/>
            <person name="Probst A.J."/>
            <person name="Thomas B.C."/>
            <person name="Singh A."/>
            <person name="Wilkins M.J."/>
            <person name="Karaoz U."/>
            <person name="Brodie E.L."/>
            <person name="Williams K.H."/>
            <person name="Hubbard S.S."/>
            <person name="Banfield J.F."/>
        </authorList>
    </citation>
    <scope>NUCLEOTIDE SEQUENCE [LARGE SCALE GENOMIC DNA]</scope>
</reference>
<proteinExistence type="predicted"/>
<comment type="caution">
    <text evidence="2">The sequence shown here is derived from an EMBL/GenBank/DDBJ whole genome shotgun (WGS) entry which is preliminary data.</text>
</comment>
<keyword evidence="1" id="KW-0472">Membrane</keyword>
<dbReference type="Proteomes" id="UP000179014">
    <property type="component" value="Unassembled WGS sequence"/>
</dbReference>
<dbReference type="AlphaFoldDB" id="A0A1F6BUN2"/>
<gene>
    <name evidence="2" type="ORF">A2118_03825</name>
</gene>
<name>A0A1F6BUN2_9BACT</name>
<keyword evidence="1" id="KW-1133">Transmembrane helix</keyword>
<feature type="transmembrane region" description="Helical" evidence="1">
    <location>
        <begin position="12"/>
        <end position="31"/>
    </location>
</feature>
<evidence type="ECO:0000313" key="2">
    <source>
        <dbReference type="EMBL" id="OGG40257.1"/>
    </source>
</evidence>
<accession>A0A1F6BUN2</accession>
<evidence type="ECO:0000256" key="1">
    <source>
        <dbReference type="SAM" id="Phobius"/>
    </source>
</evidence>
<sequence>MDQTTDQGSSMGKWYVIGALVIIALALWYVYGKQTPAAELPPSVATQTQDAPLTAGDTTADISADLNQTADTSAALDADAAAASQAIQDL</sequence>
<keyword evidence="1" id="KW-0812">Transmembrane</keyword>
<protein>
    <submittedName>
        <fullName evidence="2">Uncharacterized protein</fullName>
    </submittedName>
</protein>
<evidence type="ECO:0000313" key="3">
    <source>
        <dbReference type="Proteomes" id="UP000179014"/>
    </source>
</evidence>
<organism evidence="2 3">
    <name type="scientific">Candidatus Kaiserbacteria bacterium GWA2_50_9</name>
    <dbReference type="NCBI Taxonomy" id="1798474"/>
    <lineage>
        <taxon>Bacteria</taxon>
        <taxon>Candidatus Kaiseribacteriota</taxon>
    </lineage>
</organism>
<dbReference type="EMBL" id="MFKN01000035">
    <property type="protein sequence ID" value="OGG40257.1"/>
    <property type="molecule type" value="Genomic_DNA"/>
</dbReference>
<dbReference type="STRING" id="1798474.A2118_03825"/>